<dbReference type="Gene3D" id="2.170.140.10">
    <property type="entry name" value="Chitin binding domain"/>
    <property type="match status" value="3"/>
</dbReference>
<evidence type="ECO:0000313" key="10">
    <source>
        <dbReference type="EMBL" id="PCG70932.1"/>
    </source>
</evidence>
<dbReference type="Pfam" id="PF00704">
    <property type="entry name" value="Glyco_hydro_18"/>
    <property type="match status" value="1"/>
</dbReference>
<keyword evidence="3" id="KW-0732">Signal</keyword>
<name>A0A2A4JHR1_HELVI</name>
<dbReference type="GO" id="GO:0005576">
    <property type="term" value="C:extracellular region"/>
    <property type="evidence" value="ECO:0007669"/>
    <property type="project" value="InterPro"/>
</dbReference>
<gene>
    <name evidence="10" type="ORF">B5V51_2418</name>
</gene>
<protein>
    <recommendedName>
        <fullName evidence="11">Chitinase</fullName>
    </recommendedName>
</protein>
<comment type="caution">
    <text evidence="10">The sequence shown here is derived from an EMBL/GenBank/DDBJ whole genome shotgun (WGS) entry which is preliminary data.</text>
</comment>
<dbReference type="Gene3D" id="3.10.50.10">
    <property type="match status" value="1"/>
</dbReference>
<dbReference type="SUPFAM" id="SSF51445">
    <property type="entry name" value="(Trans)glycosidases"/>
    <property type="match status" value="1"/>
</dbReference>
<dbReference type="InterPro" id="IPR017853">
    <property type="entry name" value="GH"/>
</dbReference>
<feature type="region of interest" description="Disordered" evidence="7">
    <location>
        <begin position="887"/>
        <end position="938"/>
    </location>
</feature>
<dbReference type="PANTHER" id="PTHR23301:SF0">
    <property type="entry name" value="CHITIN-BINDING TYPE-2 DOMAIN-CONTAINING PROTEIN-RELATED"/>
    <property type="match status" value="1"/>
</dbReference>
<feature type="domain" description="GH18" evidence="9">
    <location>
        <begin position="1"/>
        <end position="276"/>
    </location>
</feature>
<dbReference type="SUPFAM" id="SSF54556">
    <property type="entry name" value="Chitinase insertion domain"/>
    <property type="match status" value="1"/>
</dbReference>
<dbReference type="InterPro" id="IPR001223">
    <property type="entry name" value="Glyco_hydro18_cat"/>
</dbReference>
<feature type="domain" description="Chitin-binding type-2" evidence="8">
    <location>
        <begin position="2319"/>
        <end position="2380"/>
    </location>
</feature>
<feature type="compositionally biased region" description="Polar residues" evidence="7">
    <location>
        <begin position="1769"/>
        <end position="1782"/>
    </location>
</feature>
<dbReference type="EMBL" id="NWSH01001534">
    <property type="protein sequence ID" value="PCG70932.1"/>
    <property type="molecule type" value="Genomic_DNA"/>
</dbReference>
<keyword evidence="4" id="KW-0677">Repeat</keyword>
<dbReference type="PROSITE" id="PS50940">
    <property type="entry name" value="CHIT_BIND_II"/>
    <property type="match status" value="3"/>
</dbReference>
<dbReference type="InterPro" id="IPR002557">
    <property type="entry name" value="Chitin-bd_dom"/>
</dbReference>
<sequence>MDLISKGIRTVLSVKGSILPFHTDYAAISCNVIGVVYAPDLRSLLKSKHVQGLELHDAHKTLNRTKVVETVEAVRSAITSAGGGPLFLALPAHPELLAKYYDLRTLVKKVDMLMVETHALGLVKKMTYHPSRLSGVWDMMNTDSVVDLVIGLGVPSSKIVISLPATARQFTLVNETLSTPGSPTEEDEPKEIDQAELCRQLRNGRWTLERDQDLSAPYAFKNKTWISFEDSSSIDVKGKYARVRGLAGIALHRADRDVESACGPTLRASLAKVLNQQSRAPRAAVLRSLENEILSAQGHVRALDALQVSPYRITQVVDSDGVIHSIREDTRTEFSCSRQGYFVHPRSCARFYRCVKFDQLSPEYTVFEFDCPAGLAFDSRYEVCVWPGSLPHSQACPGSSEIAPVPRTRFICPEHEGYYADPENCRWFFACLDHGKSPLTAYEFRCPFGLGFDAEKLKCDWPWVVPACGNIGRYEAEAYGFSAATLTGAAGYQGQTADAINVAAHQSLVSGASLNNLVGIQGGFLTKDDALDSNFIASQELANAAQSYEIGHGANQLGSGIVGHGSAQIDNGLAFHVSDAGSLNGHVGLVQPAKYSSGSIILDDYRLPTKEEALRHGAQKGNIDHFTKSTSDRKSGAYNTGYVDSGYLSQSGHNSGYASQENGHATVQNGGYNVGQSGYLGSYNTGQGQTVQYQSTGYDNDNSGAYVHDPTGDYAEPYKHVDSPVEPYVHDDAAYKQSGDYYDYGKYSGSSPTGYEGKYVDDQSGQYVQDNAGAYVETGRTGYKGDYSSGYTTGYTADSSGAYKHDDSGKYKAGVYRVDGHIGEGKSQTNFQQYHEYSGANAGNYISDSKAHTGTSHILTAGAINVGLVGKTTLIDDDYNSQANYQGFNSQDYNQEQGSYHGSGSQVFSQDEGSYQGSGSQGYSQHQGNYQGTKSFSHSTQTLHPAHVSYVSQPAVAINHVGTDGNNLDGYSYVTTPTSSGIPTTATPFAVTSSIPTVTYKTTFVPEAPKTTVKQIFGISQPAVTYVQPTAIAVKQVTPQVHVTDHNQGLNYQYESKDYSGDYNGATKVESGYDYSKPSIKFEEGVSYTTAAPAVSVSTYQPESISHNHQTVHQVESVGFGYSTPTPAYEEPFKKVVAYTTGPSVATYSQPTAATYTPHSFSHQTIHKVESSKVYTPSVESASVATGYDYSKSTVSFEEPKVVQYTTARPTLAVQPVVSTYQPQVISHQTVHKVEANRVNTYSGDSSSGYTYEQPSVKFEEGNNVYSTPAPIVSSTYQPQTFSHQTVHLDTQKTALVSSTPKYEVSYQSTPVTVYENPILKYTQKATPVTYVEPVYKSQAFSHQTIHKVENNKAYNVESGYEYSKPAVHEQVQYTTAQPAVVSTYQPQVFSQQTLHNVDASQVNTYTQQTDGYEYKRPAVKFEEAPKTVLQYSTPSPVVASTYRPQTYSHQTIHKVESQKYVPVSSTSAPQVDLSYQQAVTTYENPILKYSQKATPVTYVQPTAAVFTQTYKPLIQQHEVKHIVSQPAQYQQQQVHLSQEGYSYSQPEIQRDVNTYSDASAVSHQVYHQSNVNNNYKSGKDIVFVSTSPSTLVYEDHYVDYESPKEEAYQAPEYIPPKNDYKSYSVVSTASTPVVHQSSVVHKAQEYVAPKVEFQSYSVGSTASAPVVHLSSVSSQDKEYDTSKTGYKSYSVGSIATAPVVHQSSVVHQTQEYVAPQTNYKSYSAASSAASNPSDERSSDFYGDIYDYSQQYESVPKSAPASSVHEHSFSTSHAQQPQKVESIHFSSFPSSTAALQYQQVEYQSPEIQVVSKGEEYLPPVVSTTSAPVVTSTYRPRTYSTVATTREYLPPAEPKYEYVSSTTARPIVKVTTPAYRTESTSSYKASEYLPPADDSKLVNFESFGFNDANADSKIQYNPYQQFSVAHDAPVERKHNIVVETAKSHLLGFGTVGPDAGLVSPVTYTTSAPVVSSTYRQRVKSTSRPAYKYSTTTEYQAPEYLPPSDDLNSEVNYESNRYNAQDSSADGKYNQYQEISVSTSAPVQRKQNIVIQTAKSQQFGFGAVPSDAGLVKPVSYTTSAPIVASRPETYSYSPKTVTSTYAPVEQGLFEVVQPAVPVRRTKPKVAVVTKINDFNPFLVRKLGAVCSCQSPILILKGKRPQHIDNNDYDDSNRGDIRNGDYGQRYTKVGASDVNSVATAAPIVTSTFNPIIVPDDSFYHDYQDQGSYNVEVTPKPKAVYSESYVSSTPVVSSTTERYVRVRPRVKAVTAAPTYKTVLLNQEVAPAITIKEGSESGSAIESQAFDRYGPGGWRSRDETLQGSVDCQRAGLFRHPKQCNKFYACRWDCTKQRFTLHVFNCPVQLSFDPSIGACNWPSQGPACQGDTLLTNVL</sequence>
<evidence type="ECO:0000256" key="1">
    <source>
        <dbReference type="ARBA" id="ARBA00009121"/>
    </source>
</evidence>
<dbReference type="SMART" id="SM00636">
    <property type="entry name" value="Glyco_18"/>
    <property type="match status" value="1"/>
</dbReference>
<evidence type="ECO:0000256" key="4">
    <source>
        <dbReference type="ARBA" id="ARBA00022737"/>
    </source>
</evidence>
<evidence type="ECO:0000256" key="2">
    <source>
        <dbReference type="ARBA" id="ARBA00022669"/>
    </source>
</evidence>
<dbReference type="GO" id="GO:0005975">
    <property type="term" value="P:carbohydrate metabolic process"/>
    <property type="evidence" value="ECO:0007669"/>
    <property type="project" value="InterPro"/>
</dbReference>
<dbReference type="PANTHER" id="PTHR23301">
    <property type="entry name" value="CHITIN BINDING PERITROPHIN-A"/>
    <property type="match status" value="1"/>
</dbReference>
<feature type="domain" description="Chitin-binding type-2" evidence="8">
    <location>
        <begin position="333"/>
        <end position="398"/>
    </location>
</feature>
<proteinExistence type="inferred from homology"/>
<dbReference type="SUPFAM" id="SSF57625">
    <property type="entry name" value="Invertebrate chitin-binding proteins"/>
    <property type="match status" value="3"/>
</dbReference>
<dbReference type="PROSITE" id="PS51910">
    <property type="entry name" value="GH18_2"/>
    <property type="match status" value="1"/>
</dbReference>
<dbReference type="InterPro" id="IPR011583">
    <property type="entry name" value="Chitinase_II/V-like_cat"/>
</dbReference>
<feature type="domain" description="Chitin-binding type-2" evidence="8">
    <location>
        <begin position="409"/>
        <end position="470"/>
    </location>
</feature>
<evidence type="ECO:0000256" key="6">
    <source>
        <dbReference type="ARBA" id="ARBA00023180"/>
    </source>
</evidence>
<evidence type="ECO:0000256" key="3">
    <source>
        <dbReference type="ARBA" id="ARBA00022729"/>
    </source>
</evidence>
<evidence type="ECO:0000259" key="8">
    <source>
        <dbReference type="PROSITE" id="PS50940"/>
    </source>
</evidence>
<evidence type="ECO:0000256" key="7">
    <source>
        <dbReference type="SAM" id="MobiDB-lite"/>
    </source>
</evidence>
<comment type="similarity">
    <text evidence="1">Belongs to the glycosyl hydrolase 18 family. Chitinase class II subfamily.</text>
</comment>
<dbReference type="SMART" id="SM00494">
    <property type="entry name" value="ChtBD2"/>
    <property type="match status" value="3"/>
</dbReference>
<dbReference type="GO" id="GO:0008061">
    <property type="term" value="F:chitin binding"/>
    <property type="evidence" value="ECO:0007669"/>
    <property type="project" value="UniProtKB-KW"/>
</dbReference>
<feature type="compositionally biased region" description="Polar residues" evidence="7">
    <location>
        <begin position="887"/>
        <end position="908"/>
    </location>
</feature>
<dbReference type="Pfam" id="PF01607">
    <property type="entry name" value="CBM_14"/>
    <property type="match status" value="3"/>
</dbReference>
<feature type="compositionally biased region" description="Low complexity" evidence="7">
    <location>
        <begin position="909"/>
        <end position="932"/>
    </location>
</feature>
<dbReference type="InterPro" id="IPR051940">
    <property type="entry name" value="Chitin_bind-dev_reg"/>
</dbReference>
<reference evidence="10" key="1">
    <citation type="submission" date="2017-09" db="EMBL/GenBank/DDBJ databases">
        <title>Contemporary evolution of a Lepidopteran species, Heliothis virescens, in response to modern agricultural practices.</title>
        <authorList>
            <person name="Fritz M.L."/>
            <person name="Deyonke A.M."/>
            <person name="Papanicolaou A."/>
            <person name="Micinski S."/>
            <person name="Westbrook J."/>
            <person name="Gould F."/>
        </authorList>
    </citation>
    <scope>NUCLEOTIDE SEQUENCE [LARGE SCALE GENOMIC DNA]</scope>
    <source>
        <strain evidence="10">HvINT-</strain>
        <tissue evidence="10">Whole body</tissue>
    </source>
</reference>
<feature type="region of interest" description="Disordered" evidence="7">
    <location>
        <begin position="1756"/>
        <end position="1782"/>
    </location>
</feature>
<accession>A0A2A4JHR1</accession>
<evidence type="ECO:0000259" key="9">
    <source>
        <dbReference type="PROSITE" id="PS51910"/>
    </source>
</evidence>
<dbReference type="InterPro" id="IPR029070">
    <property type="entry name" value="Chitinase_insertion_sf"/>
</dbReference>
<organism evidence="10">
    <name type="scientific">Heliothis virescens</name>
    <name type="common">Tobacco budworm moth</name>
    <dbReference type="NCBI Taxonomy" id="7102"/>
    <lineage>
        <taxon>Eukaryota</taxon>
        <taxon>Metazoa</taxon>
        <taxon>Ecdysozoa</taxon>
        <taxon>Arthropoda</taxon>
        <taxon>Hexapoda</taxon>
        <taxon>Insecta</taxon>
        <taxon>Pterygota</taxon>
        <taxon>Neoptera</taxon>
        <taxon>Endopterygota</taxon>
        <taxon>Lepidoptera</taxon>
        <taxon>Glossata</taxon>
        <taxon>Ditrysia</taxon>
        <taxon>Noctuoidea</taxon>
        <taxon>Noctuidae</taxon>
        <taxon>Heliothinae</taxon>
        <taxon>Heliothis</taxon>
    </lineage>
</organism>
<evidence type="ECO:0008006" key="11">
    <source>
        <dbReference type="Google" id="ProtNLM"/>
    </source>
</evidence>
<keyword evidence="2" id="KW-0147">Chitin-binding</keyword>
<evidence type="ECO:0000256" key="5">
    <source>
        <dbReference type="ARBA" id="ARBA00023157"/>
    </source>
</evidence>
<dbReference type="Gene3D" id="3.20.20.80">
    <property type="entry name" value="Glycosidases"/>
    <property type="match status" value="1"/>
</dbReference>
<dbReference type="STRING" id="7102.A0A2A4JHR1"/>
<keyword evidence="5" id="KW-1015">Disulfide bond</keyword>
<keyword evidence="6" id="KW-0325">Glycoprotein</keyword>
<dbReference type="InterPro" id="IPR036508">
    <property type="entry name" value="Chitin-bd_dom_sf"/>
</dbReference>